<dbReference type="OrthoDB" id="5407715at2759"/>
<feature type="domain" description="Alcohol dehydrogenase-like N-terminal" evidence="2">
    <location>
        <begin position="34"/>
        <end position="147"/>
    </location>
</feature>
<dbReference type="STRING" id="1509407.A0A0L1JC20"/>
<evidence type="ECO:0000313" key="3">
    <source>
        <dbReference type="EMBL" id="KNG89321.1"/>
    </source>
</evidence>
<dbReference type="Pfam" id="PF00107">
    <property type="entry name" value="ADH_zinc_N"/>
    <property type="match status" value="1"/>
</dbReference>
<dbReference type="EMBL" id="JNOM01000033">
    <property type="protein sequence ID" value="KNG89321.1"/>
    <property type="molecule type" value="Genomic_DNA"/>
</dbReference>
<dbReference type="CDD" id="cd05188">
    <property type="entry name" value="MDR"/>
    <property type="match status" value="1"/>
</dbReference>
<dbReference type="RefSeq" id="XP_015410244.1">
    <property type="nucleotide sequence ID" value="XM_015547891.1"/>
</dbReference>
<name>A0A0L1JC20_ASPN3</name>
<dbReference type="GeneID" id="26804438"/>
<dbReference type="InterPro" id="IPR036291">
    <property type="entry name" value="NAD(P)-bd_dom_sf"/>
</dbReference>
<organism evidence="3 4">
    <name type="scientific">Aspergillus nomiae NRRL (strain ATCC 15546 / NRRL 13137 / CBS 260.88 / M93)</name>
    <dbReference type="NCBI Taxonomy" id="1509407"/>
    <lineage>
        <taxon>Eukaryota</taxon>
        <taxon>Fungi</taxon>
        <taxon>Dikarya</taxon>
        <taxon>Ascomycota</taxon>
        <taxon>Pezizomycotina</taxon>
        <taxon>Eurotiomycetes</taxon>
        <taxon>Eurotiomycetidae</taxon>
        <taxon>Eurotiales</taxon>
        <taxon>Aspergillaceae</taxon>
        <taxon>Aspergillus</taxon>
        <taxon>Aspergillus subgen. Circumdati</taxon>
    </lineage>
</organism>
<dbReference type="PANTHER" id="PTHR43677">
    <property type="entry name" value="SHORT-CHAIN DEHYDROGENASE/REDUCTASE"/>
    <property type="match status" value="1"/>
</dbReference>
<dbReference type="InterPro" id="IPR011032">
    <property type="entry name" value="GroES-like_sf"/>
</dbReference>
<dbReference type="GO" id="GO:0005739">
    <property type="term" value="C:mitochondrion"/>
    <property type="evidence" value="ECO:0007669"/>
    <property type="project" value="TreeGrafter"/>
</dbReference>
<dbReference type="PANTHER" id="PTHR43677:SF4">
    <property type="entry name" value="QUINONE OXIDOREDUCTASE-LIKE PROTEIN 2"/>
    <property type="match status" value="1"/>
</dbReference>
<dbReference type="SUPFAM" id="SSF51735">
    <property type="entry name" value="NAD(P)-binding Rossmann-fold domains"/>
    <property type="match status" value="1"/>
</dbReference>
<dbReference type="InterPro" id="IPR013149">
    <property type="entry name" value="ADH-like_C"/>
</dbReference>
<keyword evidence="4" id="KW-1185">Reference proteome</keyword>
<dbReference type="AlphaFoldDB" id="A0A0L1JC20"/>
<evidence type="ECO:0000259" key="2">
    <source>
        <dbReference type="Pfam" id="PF08240"/>
    </source>
</evidence>
<evidence type="ECO:0000259" key="1">
    <source>
        <dbReference type="Pfam" id="PF00107"/>
    </source>
</evidence>
<dbReference type="Pfam" id="PF08240">
    <property type="entry name" value="ADH_N"/>
    <property type="match status" value="1"/>
</dbReference>
<proteinExistence type="predicted"/>
<dbReference type="Gene3D" id="3.40.50.720">
    <property type="entry name" value="NAD(P)-binding Rossmann-like Domain"/>
    <property type="match status" value="1"/>
</dbReference>
<dbReference type="InterPro" id="IPR051397">
    <property type="entry name" value="Zn-ADH-like_protein"/>
</dbReference>
<evidence type="ECO:0000313" key="4">
    <source>
        <dbReference type="Proteomes" id="UP000037505"/>
    </source>
</evidence>
<protein>
    <submittedName>
        <fullName evidence="3">Putative quinone oxidoreductase</fullName>
    </submittedName>
</protein>
<feature type="domain" description="Alcohol dehydrogenase-like C-terminal" evidence="1">
    <location>
        <begin position="198"/>
        <end position="328"/>
    </location>
</feature>
<comment type="caution">
    <text evidence="3">The sequence shown here is derived from an EMBL/GenBank/DDBJ whole genome shotgun (WGS) entry which is preliminary data.</text>
</comment>
<gene>
    <name evidence="3" type="ORF">ANOM_002634</name>
</gene>
<dbReference type="Gene3D" id="3.90.180.10">
    <property type="entry name" value="Medium-chain alcohol dehydrogenases, catalytic domain"/>
    <property type="match status" value="1"/>
</dbReference>
<dbReference type="InterPro" id="IPR013154">
    <property type="entry name" value="ADH-like_N"/>
</dbReference>
<dbReference type="SUPFAM" id="SSF50129">
    <property type="entry name" value="GroES-like"/>
    <property type="match status" value="1"/>
</dbReference>
<dbReference type="Proteomes" id="UP000037505">
    <property type="component" value="Unassembled WGS sequence"/>
</dbReference>
<accession>A0A0L1JC20</accession>
<sequence length="373" mass="40765">MQSALPSEHRALFLENRESGFQVITRTTPQPDHGSAVIRIAAAAILPYHRDVYSGKRPLPFPTPLVGGFSAIGHVAAVGPDATALKSGQLVYIDCVIRARDDPDCSFLSAYFHGSSDGSIKLMRDVWRDGTYAEYAKVPLENCIPLNESRLCDRLGYSLQDLMYMAYLLVPYGGLRDIQLEPGQTIIVCPATGFYSGFAVQVAIAMGARVIAMGRNVEKLARLKEQVKQRSPRADMETVKITGDEQQDASALQDFGPIDAVFDITPSAASLSTHTRSAIKALRRGGKVSLMGSTRNISVQEIMMNNITLKGKSMYEREAILQFVKMLERGLFPMGKESVETKAFALDKWKEALDAGVDHNGIGKCVVFAPLSS</sequence>
<reference evidence="3 4" key="1">
    <citation type="submission" date="2014-06" db="EMBL/GenBank/DDBJ databases">
        <title>The Genome of the Aflatoxigenic Filamentous Fungus Aspergillus nomius.</title>
        <authorList>
            <person name="Moore M.G."/>
            <person name="Shannon B.M."/>
            <person name="Brian M.M."/>
        </authorList>
    </citation>
    <scope>NUCLEOTIDE SEQUENCE [LARGE SCALE GENOMIC DNA]</scope>
    <source>
        <strain evidence="3 4">NRRL 13137</strain>
    </source>
</reference>
<dbReference type="GO" id="GO:0016491">
    <property type="term" value="F:oxidoreductase activity"/>
    <property type="evidence" value="ECO:0007669"/>
    <property type="project" value="TreeGrafter"/>
</dbReference>